<organism evidence="1">
    <name type="scientific">Yersinia enterocolitica W22703</name>
    <dbReference type="NCBI Taxonomy" id="913028"/>
    <lineage>
        <taxon>Bacteria</taxon>
        <taxon>Pseudomonadati</taxon>
        <taxon>Pseudomonadota</taxon>
        <taxon>Gammaproteobacteria</taxon>
        <taxon>Enterobacterales</taxon>
        <taxon>Yersiniaceae</taxon>
        <taxon>Yersinia</taxon>
    </lineage>
</organism>
<name>F4N448_YEREN</name>
<dbReference type="GO" id="GO:0016740">
    <property type="term" value="F:transferase activity"/>
    <property type="evidence" value="ECO:0007669"/>
    <property type="project" value="UniProtKB-KW"/>
</dbReference>
<evidence type="ECO:0000313" key="1">
    <source>
        <dbReference type="EMBL" id="CBX72856.1"/>
    </source>
</evidence>
<keyword evidence="1" id="KW-0808">Transferase</keyword>
<gene>
    <name evidence="1" type="ORF">YEW_FD21900</name>
</gene>
<dbReference type="AlphaFoldDB" id="F4N448"/>
<proteinExistence type="predicted"/>
<reference evidence="1" key="1">
    <citation type="journal article" date="2011" name="BMC Genomics">
        <title>Shotgun sequencing of Yersinia enterocolitica strain W22703 (biotype 2, serotype O:9): genomic evidence for oscillation between invertebrates and mammals.</title>
        <authorList>
            <person name="Fuchs T.M."/>
            <person name="Brandt K."/>
            <person name="Starke M."/>
            <person name="Rattei T."/>
        </authorList>
    </citation>
    <scope>NUCLEOTIDE SEQUENCE</scope>
</reference>
<protein>
    <submittedName>
        <fullName evidence="1">Uncharacterized protein</fullName>
    </submittedName>
</protein>
<accession>F4N448</accession>
<sequence>MHMALMFALSALLIVSAIGILLRSSLHDSLQKQMHNELLFRESLMSPWIIARTSAEGWSTLANKFTVLASVKYCAKVDQGIGELWCKSAPP</sequence>
<dbReference type="EMBL" id="FR718708">
    <property type="protein sequence ID" value="CBX72856.1"/>
    <property type="molecule type" value="Genomic_DNA"/>
</dbReference>